<evidence type="ECO:0000259" key="2">
    <source>
        <dbReference type="SMART" id="SM01204"/>
    </source>
</evidence>
<dbReference type="InterPro" id="IPR019494">
    <property type="entry name" value="FIST_C"/>
</dbReference>
<dbReference type="SMART" id="SM00897">
    <property type="entry name" value="FIST"/>
    <property type="match status" value="1"/>
</dbReference>
<evidence type="ECO:0000313" key="3">
    <source>
        <dbReference type="EMBL" id="OYR12440.1"/>
    </source>
</evidence>
<comment type="caution">
    <text evidence="3">The sequence shown here is derived from an EMBL/GenBank/DDBJ whole genome shotgun (WGS) entry which is preliminary data.</text>
</comment>
<name>A0A256FCH2_9HYPH</name>
<reference evidence="3 4" key="1">
    <citation type="submission" date="2017-07" db="EMBL/GenBank/DDBJ databases">
        <title>Phylogenetic study on the rhizospheric bacterium Ochrobactrum sp. A44.</title>
        <authorList>
            <person name="Krzyzanowska D.M."/>
            <person name="Ossowicki A."/>
            <person name="Rajewska M."/>
            <person name="Maciag T."/>
            <person name="Kaczynski Z."/>
            <person name="Czerwicka M."/>
            <person name="Jafra S."/>
        </authorList>
    </citation>
    <scope>NUCLEOTIDE SEQUENCE [LARGE SCALE GENOMIC DNA]</scope>
    <source>
        <strain evidence="3 4">OgA9a</strain>
    </source>
</reference>
<dbReference type="PANTHER" id="PTHR40252">
    <property type="entry name" value="BLR0328 PROTEIN"/>
    <property type="match status" value="1"/>
</dbReference>
<dbReference type="AlphaFoldDB" id="A0A256FCH2"/>
<sequence>MDHHFVARALVSAHENYPIKHLAAGLGSGPFSLVLLFVSPEANVAAVVSEGVKTWPGAKIVGCTTAGEISEAGYEEESIVAVGFNANHFAAETFLIPDLSKFVTNTLSDKLLHIRQTLARGHGHLAEEFALLFVDGLSAREDELASALAAATGAMPLIGGSAGDGIHFRETLVFDGERILANAAVISIVRGDCPLRPFKMDHIKPTERRMVVTEADPAARIVRCINGEPAVREYARLIGMEPESVNTLTFAIHPLTVRMGDRHHVRAIQRVLPSGELLFFSAIDEGMVLSIAEPNDLVGHLSTELQALKAPANPVAVLAFDCILRRVEARERQMTGRVSELLRQHGVIGFSTYGEQIGPMHVNHTMTGFAFYPPGTVVSETVS</sequence>
<dbReference type="PANTHER" id="PTHR40252:SF2">
    <property type="entry name" value="BLR0328 PROTEIN"/>
    <property type="match status" value="1"/>
</dbReference>
<proteinExistence type="predicted"/>
<feature type="domain" description="FIST" evidence="1">
    <location>
        <begin position="29"/>
        <end position="229"/>
    </location>
</feature>
<evidence type="ECO:0000259" key="1">
    <source>
        <dbReference type="SMART" id="SM00897"/>
    </source>
</evidence>
<gene>
    <name evidence="3" type="ORF">CEV33_1224</name>
</gene>
<organism evidence="3 4">
    <name type="scientific">Brucella grignonensis</name>
    <dbReference type="NCBI Taxonomy" id="94627"/>
    <lineage>
        <taxon>Bacteria</taxon>
        <taxon>Pseudomonadati</taxon>
        <taxon>Pseudomonadota</taxon>
        <taxon>Alphaproteobacteria</taxon>
        <taxon>Hyphomicrobiales</taxon>
        <taxon>Brucellaceae</taxon>
        <taxon>Brucella/Ochrobactrum group</taxon>
        <taxon>Brucella</taxon>
    </lineage>
</organism>
<dbReference type="InterPro" id="IPR013702">
    <property type="entry name" value="FIST_domain_N"/>
</dbReference>
<protein>
    <submittedName>
        <fullName evidence="3">FIST C domain protein</fullName>
    </submittedName>
</protein>
<accession>A0A256FCH2</accession>
<dbReference type="Proteomes" id="UP000216478">
    <property type="component" value="Unassembled WGS sequence"/>
</dbReference>
<dbReference type="EMBL" id="NNRL01000159">
    <property type="protein sequence ID" value="OYR12440.1"/>
    <property type="molecule type" value="Genomic_DNA"/>
</dbReference>
<keyword evidence="4" id="KW-1185">Reference proteome</keyword>
<dbReference type="Pfam" id="PF10442">
    <property type="entry name" value="FIST_C"/>
    <property type="match status" value="1"/>
</dbReference>
<evidence type="ECO:0000313" key="4">
    <source>
        <dbReference type="Proteomes" id="UP000216478"/>
    </source>
</evidence>
<dbReference type="Pfam" id="PF08495">
    <property type="entry name" value="FIST"/>
    <property type="match status" value="1"/>
</dbReference>
<dbReference type="SMART" id="SM01204">
    <property type="entry name" value="FIST_C"/>
    <property type="match status" value="1"/>
</dbReference>
<dbReference type="RefSeq" id="WP_235818403.1">
    <property type="nucleotide sequence ID" value="NZ_JBHEER010000005.1"/>
</dbReference>
<feature type="domain" description="FIST C-domain" evidence="2">
    <location>
        <begin position="230"/>
        <end position="359"/>
    </location>
</feature>